<proteinExistence type="predicted"/>
<sequence>MDQLLKTALLRTFGVSLLISLSPWLFVHVEYTEKDNKEEKYQLLLSLYDSMASTYNMTIEEFNNFSNVAYEALSEPKPQWTYFAAFDFVMQAVTTIDMNIVILHLLPEVHNFGLILFLLIIPFSSAKTTKQLEAKLTCYGEMSFFRNGKRLGTNNQTDIPSTYTLKPGTDVLAVRCRNYNNKPWIIGSVSNGLVTDSRWKCFSLPQHLTVKSLSWTKPYFDDSQWAQAIATFSNQEKSPWGKVPDIREETFWISAAEENHTRLFCRRRLSDLSPKRAENSLMGMFQATIDDVDHAFLRTRSQHEVGDVIECFNKCQGDSQCHSFNFEHDSVLPTRKCELNGATKDQDPVNYVRRPGYTYYENVE</sequence>
<reference evidence="2" key="1">
    <citation type="submission" date="2023-01" db="EMBL/GenBank/DDBJ databases">
        <title>Genome assembly of the deep-sea coral Lophelia pertusa.</title>
        <authorList>
            <person name="Herrera S."/>
            <person name="Cordes E."/>
        </authorList>
    </citation>
    <scope>NUCLEOTIDE SEQUENCE</scope>
    <source>
        <strain evidence="2">USNM1676648</strain>
        <tissue evidence="2">Polyp</tissue>
    </source>
</reference>
<protein>
    <recommendedName>
        <fullName evidence="1">Apple domain-containing protein</fullName>
    </recommendedName>
</protein>
<dbReference type="InterPro" id="IPR003609">
    <property type="entry name" value="Pan_app"/>
</dbReference>
<dbReference type="CDD" id="cd01099">
    <property type="entry name" value="PAN_AP_HGF"/>
    <property type="match status" value="1"/>
</dbReference>
<dbReference type="Pfam" id="PF00024">
    <property type="entry name" value="PAN_1"/>
    <property type="match status" value="1"/>
</dbReference>
<dbReference type="EMBL" id="MU825401">
    <property type="protein sequence ID" value="KAJ7392343.1"/>
    <property type="molecule type" value="Genomic_DNA"/>
</dbReference>
<dbReference type="SUPFAM" id="SSF57414">
    <property type="entry name" value="Hairpin loop containing domain-like"/>
    <property type="match status" value="1"/>
</dbReference>
<dbReference type="AlphaFoldDB" id="A0A9X0A2N5"/>
<organism evidence="2 3">
    <name type="scientific">Desmophyllum pertusum</name>
    <dbReference type="NCBI Taxonomy" id="174260"/>
    <lineage>
        <taxon>Eukaryota</taxon>
        <taxon>Metazoa</taxon>
        <taxon>Cnidaria</taxon>
        <taxon>Anthozoa</taxon>
        <taxon>Hexacorallia</taxon>
        <taxon>Scleractinia</taxon>
        <taxon>Caryophylliina</taxon>
        <taxon>Caryophylliidae</taxon>
        <taxon>Desmophyllum</taxon>
    </lineage>
</organism>
<comment type="caution">
    <text evidence="2">The sequence shown here is derived from an EMBL/GenBank/DDBJ whole genome shotgun (WGS) entry which is preliminary data.</text>
</comment>
<accession>A0A9X0A2N5</accession>
<dbReference type="PROSITE" id="PS50948">
    <property type="entry name" value="PAN"/>
    <property type="match status" value="1"/>
</dbReference>
<feature type="domain" description="Apple" evidence="1">
    <location>
        <begin position="265"/>
        <end position="364"/>
    </location>
</feature>
<dbReference type="SMART" id="SM00473">
    <property type="entry name" value="PAN_AP"/>
    <property type="match status" value="1"/>
</dbReference>
<dbReference type="Proteomes" id="UP001163046">
    <property type="component" value="Unassembled WGS sequence"/>
</dbReference>
<dbReference type="OrthoDB" id="5948387at2759"/>
<gene>
    <name evidence="2" type="ORF">OS493_012002</name>
</gene>
<dbReference type="Gene3D" id="2.60.120.260">
    <property type="entry name" value="Galactose-binding domain-like"/>
    <property type="match status" value="1"/>
</dbReference>
<dbReference type="Gene3D" id="3.50.4.10">
    <property type="entry name" value="Hepatocyte Growth Factor"/>
    <property type="match status" value="1"/>
</dbReference>
<name>A0A9X0A2N5_9CNID</name>
<keyword evidence="3" id="KW-1185">Reference proteome</keyword>
<evidence type="ECO:0000313" key="3">
    <source>
        <dbReference type="Proteomes" id="UP001163046"/>
    </source>
</evidence>
<evidence type="ECO:0000259" key="1">
    <source>
        <dbReference type="PROSITE" id="PS50948"/>
    </source>
</evidence>
<evidence type="ECO:0000313" key="2">
    <source>
        <dbReference type="EMBL" id="KAJ7392343.1"/>
    </source>
</evidence>